<dbReference type="PANTHER" id="PTHR33359:SF1">
    <property type="entry name" value="MOLYBDOPTERIN SYNTHASE SULFUR CARRIER SUBUNIT"/>
    <property type="match status" value="1"/>
</dbReference>
<protein>
    <recommendedName>
        <fullName evidence="3">Molybdopterin synthase sulfur carrier subunit</fullName>
    </recommendedName>
</protein>
<dbReference type="CDD" id="cd00754">
    <property type="entry name" value="Ubl_MoaD"/>
    <property type="match status" value="1"/>
</dbReference>
<dbReference type="Pfam" id="PF02597">
    <property type="entry name" value="ThiS"/>
    <property type="match status" value="1"/>
</dbReference>
<comment type="caution">
    <text evidence="4">The sequence shown here is derived from an EMBL/GenBank/DDBJ whole genome shotgun (WGS) entry which is preliminary data.</text>
</comment>
<dbReference type="NCBIfam" id="TIGR01682">
    <property type="entry name" value="moaD"/>
    <property type="match status" value="1"/>
</dbReference>
<evidence type="ECO:0000313" key="5">
    <source>
        <dbReference type="Proteomes" id="UP000191110"/>
    </source>
</evidence>
<dbReference type="Proteomes" id="UP000191110">
    <property type="component" value="Unassembled WGS sequence"/>
</dbReference>
<sequence length="77" mass="8216">MRVTVKFFASLREQMGCDGATVEIGEVATAADVWLQASGGKALPTNVLVAINMEYTDQNHLVKSDDEVAFFPPVTGG</sequence>
<keyword evidence="1" id="KW-0547">Nucleotide-binding</keyword>
<dbReference type="InterPro" id="IPR003749">
    <property type="entry name" value="ThiS/MoaD-like"/>
</dbReference>
<dbReference type="InterPro" id="IPR044672">
    <property type="entry name" value="MOCS2A"/>
</dbReference>
<comment type="similarity">
    <text evidence="2">Belongs to the MoaD family.</text>
</comment>
<dbReference type="SUPFAM" id="SSF54285">
    <property type="entry name" value="MoaD/ThiS"/>
    <property type="match status" value="1"/>
</dbReference>
<dbReference type="RefSeq" id="WP_078482665.1">
    <property type="nucleotide sequence ID" value="NZ_MPRL01000008.1"/>
</dbReference>
<evidence type="ECO:0000256" key="3">
    <source>
        <dbReference type="ARBA" id="ARBA00024247"/>
    </source>
</evidence>
<name>A0A1T2L948_9GAMM</name>
<evidence type="ECO:0000313" key="4">
    <source>
        <dbReference type="EMBL" id="OOZ41552.1"/>
    </source>
</evidence>
<reference evidence="4 5" key="1">
    <citation type="submission" date="2016-11" db="EMBL/GenBank/DDBJ databases">
        <title>Mixed transmission modes and dynamic genome evolution in an obligate animal-bacterial symbiosis.</title>
        <authorList>
            <person name="Russell S.L."/>
            <person name="Corbett-Detig R.B."/>
            <person name="Cavanaugh C.M."/>
        </authorList>
    </citation>
    <scope>NUCLEOTIDE SEQUENCE [LARGE SCALE GENOMIC DNA]</scope>
    <source>
        <strain evidence="4">Sveles-Q1</strain>
    </source>
</reference>
<evidence type="ECO:0000256" key="1">
    <source>
        <dbReference type="ARBA" id="ARBA00022741"/>
    </source>
</evidence>
<keyword evidence="5" id="KW-1185">Reference proteome</keyword>
<dbReference type="GO" id="GO:0000166">
    <property type="term" value="F:nucleotide binding"/>
    <property type="evidence" value="ECO:0007669"/>
    <property type="project" value="UniProtKB-KW"/>
</dbReference>
<proteinExistence type="inferred from homology"/>
<dbReference type="OrthoDB" id="9801945at2"/>
<accession>A0A1T2L948</accession>
<dbReference type="InterPro" id="IPR016155">
    <property type="entry name" value="Mopterin_synth/thiamin_S_b"/>
</dbReference>
<organism evidence="4 5">
    <name type="scientific">Solemya pervernicosa gill symbiont</name>
    <dbReference type="NCBI Taxonomy" id="642797"/>
    <lineage>
        <taxon>Bacteria</taxon>
        <taxon>Pseudomonadati</taxon>
        <taxon>Pseudomonadota</taxon>
        <taxon>Gammaproteobacteria</taxon>
        <taxon>sulfur-oxidizing symbionts</taxon>
    </lineage>
</organism>
<dbReference type="GO" id="GO:0006777">
    <property type="term" value="P:Mo-molybdopterin cofactor biosynthetic process"/>
    <property type="evidence" value="ECO:0007669"/>
    <property type="project" value="InterPro"/>
</dbReference>
<dbReference type="PANTHER" id="PTHR33359">
    <property type="entry name" value="MOLYBDOPTERIN SYNTHASE SULFUR CARRIER SUBUNIT"/>
    <property type="match status" value="1"/>
</dbReference>
<dbReference type="Gene3D" id="3.10.20.30">
    <property type="match status" value="1"/>
</dbReference>
<dbReference type="InterPro" id="IPR012675">
    <property type="entry name" value="Beta-grasp_dom_sf"/>
</dbReference>
<evidence type="ECO:0000256" key="2">
    <source>
        <dbReference type="ARBA" id="ARBA00024200"/>
    </source>
</evidence>
<dbReference type="GO" id="GO:1990133">
    <property type="term" value="C:molybdopterin adenylyltransferase complex"/>
    <property type="evidence" value="ECO:0007669"/>
    <property type="project" value="TreeGrafter"/>
</dbReference>
<dbReference type="AlphaFoldDB" id="A0A1T2L948"/>
<dbReference type="EMBL" id="MPRL01000008">
    <property type="protein sequence ID" value="OOZ41552.1"/>
    <property type="molecule type" value="Genomic_DNA"/>
</dbReference>
<gene>
    <name evidence="4" type="ORF">BOW53_03315</name>
</gene>